<evidence type="ECO:0000313" key="2">
    <source>
        <dbReference type="EMBL" id="CAI9940708.1"/>
    </source>
</evidence>
<sequence>MPSQIKGQTASACTSTFRYFQAQSQHQPPPHGTFNSQQLDIEPRISYLVVKNACNEVIRFTVRSFSFSFMIIQLGLLNLILQHELNLSFSSCCSLLRSIQLELFVVHWNFCSFLVMILFWYLQYRDSNNKELKEVQQSQQINCE</sequence>
<evidence type="ECO:0000313" key="4">
    <source>
        <dbReference type="Proteomes" id="UP001642409"/>
    </source>
</evidence>
<reference evidence="2" key="1">
    <citation type="submission" date="2023-06" db="EMBL/GenBank/DDBJ databases">
        <authorList>
            <person name="Kurt Z."/>
        </authorList>
    </citation>
    <scope>NUCLEOTIDE SEQUENCE</scope>
</reference>
<evidence type="ECO:0000256" key="1">
    <source>
        <dbReference type="SAM" id="Phobius"/>
    </source>
</evidence>
<dbReference type="Proteomes" id="UP001642409">
    <property type="component" value="Unassembled WGS sequence"/>
</dbReference>
<feature type="transmembrane region" description="Helical" evidence="1">
    <location>
        <begin position="101"/>
        <end position="122"/>
    </location>
</feature>
<dbReference type="EMBL" id="CAXDID020000077">
    <property type="protein sequence ID" value="CAL6016886.1"/>
    <property type="molecule type" value="Genomic_DNA"/>
</dbReference>
<name>A0AA86UHV0_9EUKA</name>
<feature type="transmembrane region" description="Helical" evidence="1">
    <location>
        <begin position="60"/>
        <end position="81"/>
    </location>
</feature>
<keyword evidence="4" id="KW-1185">Reference proteome</keyword>
<proteinExistence type="predicted"/>
<keyword evidence="1" id="KW-1133">Transmembrane helix</keyword>
<gene>
    <name evidence="3" type="ORF">HINF_LOCUS25723</name>
    <name evidence="2" type="ORF">HINF_LOCUS28353</name>
</gene>
<accession>A0AA86UHV0</accession>
<protein>
    <submittedName>
        <fullName evidence="3">Hypothetical_protein</fullName>
    </submittedName>
</protein>
<evidence type="ECO:0000313" key="3">
    <source>
        <dbReference type="EMBL" id="CAL6016886.1"/>
    </source>
</evidence>
<organism evidence="2">
    <name type="scientific">Hexamita inflata</name>
    <dbReference type="NCBI Taxonomy" id="28002"/>
    <lineage>
        <taxon>Eukaryota</taxon>
        <taxon>Metamonada</taxon>
        <taxon>Diplomonadida</taxon>
        <taxon>Hexamitidae</taxon>
        <taxon>Hexamitinae</taxon>
        <taxon>Hexamita</taxon>
    </lineage>
</organism>
<dbReference type="AlphaFoldDB" id="A0AA86UHV0"/>
<comment type="caution">
    <text evidence="2">The sequence shown here is derived from an EMBL/GenBank/DDBJ whole genome shotgun (WGS) entry which is preliminary data.</text>
</comment>
<reference evidence="3 4" key="2">
    <citation type="submission" date="2024-07" db="EMBL/GenBank/DDBJ databases">
        <authorList>
            <person name="Akdeniz Z."/>
        </authorList>
    </citation>
    <scope>NUCLEOTIDE SEQUENCE [LARGE SCALE GENOMIC DNA]</scope>
</reference>
<keyword evidence="1" id="KW-0472">Membrane</keyword>
<keyword evidence="1" id="KW-0812">Transmembrane</keyword>
<dbReference type="EMBL" id="CATOUU010000681">
    <property type="protein sequence ID" value="CAI9940708.1"/>
    <property type="molecule type" value="Genomic_DNA"/>
</dbReference>